<accession>A0A8S5V2I0</accession>
<sequence length="129" mass="15238">MRHIRGNMSKTLTMHVNHLCETSYKLFVDGINFVPKEEINNLKIGSMGKDGICVNFVKDDNNDVFYDIERWHFEPNYAGEDVYVRDPTIKHVKLLPFTFDIYQWTLLLSLIDKYDRRDKTSVDEKTCDN</sequence>
<dbReference type="EMBL" id="BK016184">
    <property type="protein sequence ID" value="DAG00925.1"/>
    <property type="molecule type" value="Genomic_DNA"/>
</dbReference>
<organism evidence="1">
    <name type="scientific">CrAss-like virus sp. ctelJ1</name>
    <dbReference type="NCBI Taxonomy" id="2825838"/>
    <lineage>
        <taxon>Viruses</taxon>
        <taxon>Duplodnaviria</taxon>
        <taxon>Heunggongvirae</taxon>
        <taxon>Uroviricota</taxon>
        <taxon>Caudoviricetes</taxon>
        <taxon>Crassvirales</taxon>
    </lineage>
</organism>
<name>A0A8S5V2I0_9CAUD</name>
<protein>
    <submittedName>
        <fullName evidence="1">Uncharacterized protein</fullName>
    </submittedName>
</protein>
<evidence type="ECO:0000313" key="1">
    <source>
        <dbReference type="EMBL" id="DAG00925.1"/>
    </source>
</evidence>
<reference evidence="1" key="1">
    <citation type="journal article" date="2021" name="Proc. Natl. Acad. Sci. U.S.A.">
        <title>A Catalog of Tens of Thousands of Viruses from Human Metagenomes Reveals Hidden Associations with Chronic Diseases.</title>
        <authorList>
            <person name="Tisza M.J."/>
            <person name="Buck C.B."/>
        </authorList>
    </citation>
    <scope>NUCLEOTIDE SEQUENCE</scope>
    <source>
        <strain evidence="1">CtelJ1</strain>
    </source>
</reference>
<proteinExistence type="predicted"/>